<comment type="similarity">
    <text evidence="1">Belongs to the UPF0235 family.</text>
</comment>
<evidence type="ECO:0000256" key="2">
    <source>
        <dbReference type="SAM" id="MobiDB-lite"/>
    </source>
</evidence>
<protein>
    <submittedName>
        <fullName evidence="3">Uncharacterized protein</fullName>
    </submittedName>
</protein>
<sequence length="128" mass="13949">MSKKGKVTRAKNWGKDSSVPGEEETASVISLSKDGRICVKILAKPGAKQSNITDISSDGLGVQIGALAREGEANEELIRFLAEVLNVRKRSLSLDKGSKSKQKIVSIESTEINIEQVRERLSQNVLKE</sequence>
<evidence type="ECO:0000256" key="1">
    <source>
        <dbReference type="ARBA" id="ARBA00010364"/>
    </source>
</evidence>
<dbReference type="Pfam" id="PF02594">
    <property type="entry name" value="DUF167"/>
    <property type="match status" value="1"/>
</dbReference>
<dbReference type="SUPFAM" id="SSF69786">
    <property type="entry name" value="YggU-like"/>
    <property type="match status" value="1"/>
</dbReference>
<dbReference type="PANTHER" id="PTHR13420">
    <property type="entry name" value="UPF0235 PROTEIN C15ORF40"/>
    <property type="match status" value="1"/>
</dbReference>
<dbReference type="Proteomes" id="UP001159405">
    <property type="component" value="Unassembled WGS sequence"/>
</dbReference>
<proteinExistence type="inferred from homology"/>
<dbReference type="InterPro" id="IPR036591">
    <property type="entry name" value="YggU-like_sf"/>
</dbReference>
<evidence type="ECO:0000313" key="4">
    <source>
        <dbReference type="Proteomes" id="UP001159405"/>
    </source>
</evidence>
<organism evidence="3 4">
    <name type="scientific">Porites lobata</name>
    <dbReference type="NCBI Taxonomy" id="104759"/>
    <lineage>
        <taxon>Eukaryota</taxon>
        <taxon>Metazoa</taxon>
        <taxon>Cnidaria</taxon>
        <taxon>Anthozoa</taxon>
        <taxon>Hexacorallia</taxon>
        <taxon>Scleractinia</taxon>
        <taxon>Fungiina</taxon>
        <taxon>Poritidae</taxon>
        <taxon>Porites</taxon>
    </lineage>
</organism>
<name>A0ABN8RGC5_9CNID</name>
<dbReference type="HAMAP" id="MF_00634">
    <property type="entry name" value="UPF0235"/>
    <property type="match status" value="1"/>
</dbReference>
<feature type="region of interest" description="Disordered" evidence="2">
    <location>
        <begin position="1"/>
        <end position="24"/>
    </location>
</feature>
<evidence type="ECO:0000313" key="3">
    <source>
        <dbReference type="EMBL" id="CAH3177953.1"/>
    </source>
</evidence>
<gene>
    <name evidence="3" type="ORF">PLOB_00020013</name>
</gene>
<dbReference type="InterPro" id="IPR003746">
    <property type="entry name" value="DUF167"/>
</dbReference>
<dbReference type="EMBL" id="CALNXK010000232">
    <property type="protein sequence ID" value="CAH3177953.1"/>
    <property type="molecule type" value="Genomic_DNA"/>
</dbReference>
<dbReference type="SMART" id="SM01152">
    <property type="entry name" value="DUF167"/>
    <property type="match status" value="1"/>
</dbReference>
<dbReference type="NCBIfam" id="TIGR00251">
    <property type="entry name" value="DUF167 family protein"/>
    <property type="match status" value="1"/>
</dbReference>
<comment type="caution">
    <text evidence="3">The sequence shown here is derived from an EMBL/GenBank/DDBJ whole genome shotgun (WGS) entry which is preliminary data.</text>
</comment>
<dbReference type="PANTHER" id="PTHR13420:SF7">
    <property type="entry name" value="UPF0235 PROTEIN C15ORF40"/>
    <property type="match status" value="1"/>
</dbReference>
<reference evidence="3 4" key="1">
    <citation type="submission" date="2022-05" db="EMBL/GenBank/DDBJ databases">
        <authorList>
            <consortium name="Genoscope - CEA"/>
            <person name="William W."/>
        </authorList>
    </citation>
    <scope>NUCLEOTIDE SEQUENCE [LARGE SCALE GENOMIC DNA]</scope>
</reference>
<keyword evidence="4" id="KW-1185">Reference proteome</keyword>
<accession>A0ABN8RGC5</accession>
<dbReference type="Gene3D" id="3.30.1200.10">
    <property type="entry name" value="YggU-like"/>
    <property type="match status" value="1"/>
</dbReference>